<name>A0ABP8K7G8_9ACTN</name>
<dbReference type="SUPFAM" id="SSF63829">
    <property type="entry name" value="Calcium-dependent phosphotriesterase"/>
    <property type="match status" value="1"/>
</dbReference>
<dbReference type="EMBL" id="BAABFR010000088">
    <property type="protein sequence ID" value="GAA4401463.1"/>
    <property type="molecule type" value="Genomic_DNA"/>
</dbReference>
<dbReference type="Pfam" id="PF07995">
    <property type="entry name" value="GSDH"/>
    <property type="match status" value="1"/>
</dbReference>
<evidence type="ECO:0000256" key="1">
    <source>
        <dbReference type="SAM" id="MobiDB-lite"/>
    </source>
</evidence>
<protein>
    <submittedName>
        <fullName evidence="3">Sorbosone dehydrogenase family protein</fullName>
    </submittedName>
</protein>
<evidence type="ECO:0000259" key="2">
    <source>
        <dbReference type="Pfam" id="PF07995"/>
    </source>
</evidence>
<dbReference type="InterPro" id="IPR011042">
    <property type="entry name" value="6-blade_b-propeller_TolB-like"/>
</dbReference>
<dbReference type="InterPro" id="IPR012938">
    <property type="entry name" value="Glc/Sorbosone_DH"/>
</dbReference>
<feature type="compositionally biased region" description="Low complexity" evidence="1">
    <location>
        <begin position="59"/>
        <end position="71"/>
    </location>
</feature>
<feature type="domain" description="Glucose/Sorbosone dehydrogenase" evidence="2">
    <location>
        <begin position="113"/>
        <end position="276"/>
    </location>
</feature>
<accession>A0ABP8K7G8</accession>
<organism evidence="3 4">
    <name type="scientific">Tsukamurella soli</name>
    <dbReference type="NCBI Taxonomy" id="644556"/>
    <lineage>
        <taxon>Bacteria</taxon>
        <taxon>Bacillati</taxon>
        <taxon>Actinomycetota</taxon>
        <taxon>Actinomycetes</taxon>
        <taxon>Mycobacteriales</taxon>
        <taxon>Tsukamurellaceae</taxon>
        <taxon>Tsukamurella</taxon>
    </lineage>
</organism>
<feature type="region of interest" description="Disordered" evidence="1">
    <location>
        <begin position="59"/>
        <end position="86"/>
    </location>
</feature>
<sequence length="394" mass="40328">MRLAAVLPRRLAAVLPRRLAAVLPRRLAAGAVGPLAALSVTAVALSGCADFSSSEAAPFSAAPEGAETTTTTPPPPTSALPKPKGPCIDQDPAVIATCLTDPTAVVPTETTEHTYTAQRNGDVYYTTTDEPNQLIVHIPVDTSGDGGLMSIALSPHYDEDHLFYAYISTATDNRVVRVAPGDDPKVILAGIPRGATGNVGSIMFTSNKTLVVATGNTGDPAAAQNPASLAGKVFAIDSPGTITPAHPRILMSGVGSRASLCRDPDGGPLFVAEQGADRDILRAVSLTGDAPSVVWTWPDRPGLQGCAVAGQTIALSETTGPRVEGITLQKDSTTATGAPHTMLGSRYGLIGRLTTGPKGVVEGATRNKGRGKPAPTDDRVVLIPISGAAADSPD</sequence>
<dbReference type="Gene3D" id="2.120.10.30">
    <property type="entry name" value="TolB, C-terminal domain"/>
    <property type="match status" value="1"/>
</dbReference>
<gene>
    <name evidence="3" type="ORF">GCM10023147_41060</name>
</gene>
<evidence type="ECO:0000313" key="3">
    <source>
        <dbReference type="EMBL" id="GAA4401463.1"/>
    </source>
</evidence>
<dbReference type="PANTHER" id="PTHR19328">
    <property type="entry name" value="HEDGEHOG-INTERACTING PROTEIN"/>
    <property type="match status" value="1"/>
</dbReference>
<keyword evidence="4" id="KW-1185">Reference proteome</keyword>
<dbReference type="PANTHER" id="PTHR19328:SF13">
    <property type="entry name" value="HIPL1 PROTEIN"/>
    <property type="match status" value="1"/>
</dbReference>
<evidence type="ECO:0000313" key="4">
    <source>
        <dbReference type="Proteomes" id="UP001500635"/>
    </source>
</evidence>
<comment type="caution">
    <text evidence="3">The sequence shown here is derived from an EMBL/GenBank/DDBJ whole genome shotgun (WGS) entry which is preliminary data.</text>
</comment>
<proteinExistence type="predicted"/>
<dbReference type="Proteomes" id="UP001500635">
    <property type="component" value="Unassembled WGS sequence"/>
</dbReference>
<reference evidence="4" key="1">
    <citation type="journal article" date="2019" name="Int. J. Syst. Evol. Microbiol.">
        <title>The Global Catalogue of Microorganisms (GCM) 10K type strain sequencing project: providing services to taxonomists for standard genome sequencing and annotation.</title>
        <authorList>
            <consortium name="The Broad Institute Genomics Platform"/>
            <consortium name="The Broad Institute Genome Sequencing Center for Infectious Disease"/>
            <person name="Wu L."/>
            <person name="Ma J."/>
        </authorList>
    </citation>
    <scope>NUCLEOTIDE SEQUENCE [LARGE SCALE GENOMIC DNA]</scope>
    <source>
        <strain evidence="4">JCM 17688</strain>
    </source>
</reference>